<dbReference type="PROSITE" id="PS00108">
    <property type="entry name" value="PROTEIN_KINASE_ST"/>
    <property type="match status" value="1"/>
</dbReference>
<keyword evidence="4 5" id="KW-0067">ATP-binding</keyword>
<evidence type="ECO:0000256" key="1">
    <source>
        <dbReference type="ARBA" id="ARBA00022679"/>
    </source>
</evidence>
<keyword evidence="6" id="KW-0472">Membrane</keyword>
<keyword evidence="6" id="KW-1133">Transmembrane helix</keyword>
<dbReference type="InterPro" id="IPR017441">
    <property type="entry name" value="Protein_kinase_ATP_BS"/>
</dbReference>
<evidence type="ECO:0000256" key="3">
    <source>
        <dbReference type="ARBA" id="ARBA00022777"/>
    </source>
</evidence>
<feature type="binding site" evidence="5">
    <location>
        <position position="49"/>
    </location>
    <ligand>
        <name>ATP</name>
        <dbReference type="ChEBI" id="CHEBI:30616"/>
    </ligand>
</feature>
<dbReference type="CDD" id="cd14014">
    <property type="entry name" value="STKc_PknB_like"/>
    <property type="match status" value="1"/>
</dbReference>
<dbReference type="PANTHER" id="PTHR43289">
    <property type="entry name" value="MITOGEN-ACTIVATED PROTEIN KINASE KINASE KINASE 20-RELATED"/>
    <property type="match status" value="1"/>
</dbReference>
<gene>
    <name evidence="8" type="primary">pknB_1</name>
    <name evidence="8" type="ORF">MBHS_00719</name>
</gene>
<feature type="transmembrane region" description="Helical" evidence="6">
    <location>
        <begin position="352"/>
        <end position="373"/>
    </location>
</feature>
<dbReference type="OrthoDB" id="9816047at2"/>
<reference evidence="8 9" key="1">
    <citation type="submission" date="2016-10" db="EMBL/GenBank/DDBJ databases">
        <authorList>
            <person name="de Groot N.N."/>
        </authorList>
    </citation>
    <scope>NUCLEOTIDE SEQUENCE [LARGE SCALE GENOMIC DNA]</scope>
    <source>
        <strain evidence="8">MBHS1</strain>
    </source>
</reference>
<dbReference type="SMART" id="SM00220">
    <property type="entry name" value="S_TKc"/>
    <property type="match status" value="1"/>
</dbReference>
<evidence type="ECO:0000313" key="9">
    <source>
        <dbReference type="Proteomes" id="UP000236724"/>
    </source>
</evidence>
<evidence type="ECO:0000256" key="2">
    <source>
        <dbReference type="ARBA" id="ARBA00022741"/>
    </source>
</evidence>
<evidence type="ECO:0000256" key="4">
    <source>
        <dbReference type="ARBA" id="ARBA00022840"/>
    </source>
</evidence>
<dbReference type="AlphaFoldDB" id="A0A1H6F3Z1"/>
<dbReference type="PANTHER" id="PTHR43289:SF34">
    <property type="entry name" value="SERINE_THREONINE-PROTEIN KINASE YBDM-RELATED"/>
    <property type="match status" value="1"/>
</dbReference>
<organism evidence="8 9">
    <name type="scientific">Candidatus Venteria ishoeyi</name>
    <dbReference type="NCBI Taxonomy" id="1899563"/>
    <lineage>
        <taxon>Bacteria</taxon>
        <taxon>Pseudomonadati</taxon>
        <taxon>Pseudomonadota</taxon>
        <taxon>Gammaproteobacteria</taxon>
        <taxon>Thiotrichales</taxon>
        <taxon>Thiotrichaceae</taxon>
        <taxon>Venteria</taxon>
    </lineage>
</organism>
<dbReference type="EMBL" id="FMSV02000127">
    <property type="protein sequence ID" value="SEH04867.1"/>
    <property type="molecule type" value="Genomic_DNA"/>
</dbReference>
<dbReference type="SUPFAM" id="SSF56112">
    <property type="entry name" value="Protein kinase-like (PK-like)"/>
    <property type="match status" value="1"/>
</dbReference>
<dbReference type="InterPro" id="IPR000719">
    <property type="entry name" value="Prot_kinase_dom"/>
</dbReference>
<evidence type="ECO:0000259" key="7">
    <source>
        <dbReference type="PROSITE" id="PS50011"/>
    </source>
</evidence>
<dbReference type="Proteomes" id="UP000236724">
    <property type="component" value="Unassembled WGS sequence"/>
</dbReference>
<evidence type="ECO:0000256" key="6">
    <source>
        <dbReference type="SAM" id="Phobius"/>
    </source>
</evidence>
<evidence type="ECO:0000256" key="5">
    <source>
        <dbReference type="PROSITE-ProRule" id="PRU10141"/>
    </source>
</evidence>
<feature type="domain" description="Protein kinase" evidence="7">
    <location>
        <begin position="20"/>
        <end position="297"/>
    </location>
</feature>
<dbReference type="EC" id="2.7.11.1" evidence="8"/>
<keyword evidence="6" id="KW-0812">Transmembrane</keyword>
<keyword evidence="9" id="KW-1185">Reference proteome</keyword>
<keyword evidence="1 8" id="KW-0808">Transferase</keyword>
<dbReference type="Pfam" id="PF00069">
    <property type="entry name" value="Pkinase"/>
    <property type="match status" value="1"/>
</dbReference>
<dbReference type="GO" id="GO:0004674">
    <property type="term" value="F:protein serine/threonine kinase activity"/>
    <property type="evidence" value="ECO:0007669"/>
    <property type="project" value="UniProtKB-EC"/>
</dbReference>
<keyword evidence="2 5" id="KW-0547">Nucleotide-binding</keyword>
<sequence>MSSASESTNILPIGYRFKHYQIKKLLGHGGFGITYLASDLRLNKLVAIKEYFPHDFAIREKNIIQPKTEKDHQAFSWGKQRFKAEAQILSQFHHPNIVQVLEFFELNGSGYIVMAYESGQSLVDALNDGETATYTELKILAPPLLDGLATIHQANLLHRDIKPANIYLRDKDNSPVLLDFGSARYDVSSHSRPVTSIVSRGYAPYEQYTSDGSQQGAWTDIYAMAGVFYTVMTGQVPVDAPTRVGAINNNKPDVLKPVSELCKDSFPEKFLNGIDWALEVLEPDRPQDVASWTEALLSGSLSNQYHAAQQAKTGQNRRAGAETGKSDIPVIISNTYSQQIDKVDAKAPYHQASVVVLASLIFIFTSVLAWLLLT</sequence>
<dbReference type="InterPro" id="IPR008271">
    <property type="entry name" value="Ser/Thr_kinase_AS"/>
</dbReference>
<dbReference type="GO" id="GO:0005524">
    <property type="term" value="F:ATP binding"/>
    <property type="evidence" value="ECO:0007669"/>
    <property type="project" value="UniProtKB-UniRule"/>
</dbReference>
<accession>A0A1H6F3Z1</accession>
<protein>
    <submittedName>
        <fullName evidence="8">Serine/threonine-protein kinase PknB</fullName>
        <ecNumber evidence="8">2.7.11.1</ecNumber>
    </submittedName>
</protein>
<dbReference type="PROSITE" id="PS00107">
    <property type="entry name" value="PROTEIN_KINASE_ATP"/>
    <property type="match status" value="1"/>
</dbReference>
<dbReference type="InterPro" id="IPR011009">
    <property type="entry name" value="Kinase-like_dom_sf"/>
</dbReference>
<keyword evidence="3 8" id="KW-0418">Kinase</keyword>
<dbReference type="Gene3D" id="1.10.510.10">
    <property type="entry name" value="Transferase(Phosphotransferase) domain 1"/>
    <property type="match status" value="1"/>
</dbReference>
<name>A0A1H6F3Z1_9GAMM</name>
<dbReference type="RefSeq" id="WP_103918884.1">
    <property type="nucleotide sequence ID" value="NZ_FMSV02000127.1"/>
</dbReference>
<evidence type="ECO:0000313" key="8">
    <source>
        <dbReference type="EMBL" id="SEH04867.1"/>
    </source>
</evidence>
<proteinExistence type="predicted"/>
<dbReference type="PROSITE" id="PS50011">
    <property type="entry name" value="PROTEIN_KINASE_DOM"/>
    <property type="match status" value="1"/>
</dbReference>